<name>A0A940S1J5_9RHOB</name>
<dbReference type="GO" id="GO:0009395">
    <property type="term" value="P:phospholipid catabolic process"/>
    <property type="evidence" value="ECO:0007669"/>
    <property type="project" value="TreeGrafter"/>
</dbReference>
<sequence>MPRDTTQPVPDFDVLITAEEAWPAFERAVLAAREEIVAGFRIFDLSTRLRSVEGLAVGEDWFDLLADALRRGVKVTLVVSDFDPVIATPLHEMSWRTVRQGAALAEVTGAGPEQLQVRATLHPAQPGTLPYLAFLPAMIHKKLRRMKEVRGIRRRRQAVGLDEASVPEIHTVTHHQKLAVIDGEVLYVGGLDLNERRYDTRRHELPAEQSWSDVQVILRGPEAKDARAHLLCFENLCGGNAVPGALPGIRRTLSCPRRFQMPFLSPRTLLHEIEEAHLNAFRSARHLIYAETQFLRSGVIADTLAEAGVKNQNLTAFFVLPALPEDVAFEDNDGLDAGYGLALQREAVDTLTEAFGDRVSFSAPVRPVLAARDTTAVLAGSPIVYVHNKVLVKDDDFGLVGSANLNGRSLRWDTEVAVELKTRDRVARLREKLFAHWWFDPLPEEARAPQTLQGWWDAEIRRNGVRLPENRSGFLVPYDSEMATGFEQPLPGVTEDVV</sequence>
<dbReference type="CDD" id="cd09105">
    <property type="entry name" value="PLDc_vPLD1_2_like_2"/>
    <property type="match status" value="1"/>
</dbReference>
<evidence type="ECO:0000256" key="3">
    <source>
        <dbReference type="ARBA" id="ARBA00004613"/>
    </source>
</evidence>
<dbReference type="Pfam" id="PF13091">
    <property type="entry name" value="PLDc_2"/>
    <property type="match status" value="1"/>
</dbReference>
<dbReference type="InterPro" id="IPR015679">
    <property type="entry name" value="PLipase_D_fam"/>
</dbReference>
<evidence type="ECO:0000313" key="11">
    <source>
        <dbReference type="EMBL" id="MBP0483186.1"/>
    </source>
</evidence>
<comment type="subcellular location">
    <subcellularLocation>
        <location evidence="3">Secreted</location>
    </subcellularLocation>
</comment>
<dbReference type="PANTHER" id="PTHR18896:SF76">
    <property type="entry name" value="PHOSPHOLIPASE"/>
    <property type="match status" value="1"/>
</dbReference>
<evidence type="ECO:0000256" key="8">
    <source>
        <dbReference type="ARBA" id="ARBA00023098"/>
    </source>
</evidence>
<keyword evidence="5" id="KW-0964">Secreted</keyword>
<evidence type="ECO:0000256" key="7">
    <source>
        <dbReference type="ARBA" id="ARBA00022801"/>
    </source>
</evidence>
<evidence type="ECO:0000256" key="6">
    <source>
        <dbReference type="ARBA" id="ARBA00022737"/>
    </source>
</evidence>
<keyword evidence="6" id="KW-0677">Repeat</keyword>
<evidence type="ECO:0000256" key="9">
    <source>
        <dbReference type="ARBA" id="ARBA00029594"/>
    </source>
</evidence>
<dbReference type="GO" id="GO:0004630">
    <property type="term" value="F:phospholipase D activity"/>
    <property type="evidence" value="ECO:0007669"/>
    <property type="project" value="UniProtKB-EC"/>
</dbReference>
<dbReference type="AlphaFoldDB" id="A0A940S1J5"/>
<keyword evidence="12" id="KW-1185">Reference proteome</keyword>
<dbReference type="InterPro" id="IPR001736">
    <property type="entry name" value="PLipase_D/transphosphatidylase"/>
</dbReference>
<feature type="domain" description="PLD phosphodiesterase" evidence="10">
    <location>
        <begin position="387"/>
        <end position="409"/>
    </location>
</feature>
<organism evidence="11 12">
    <name type="scientific">Sagittula salina</name>
    <dbReference type="NCBI Taxonomy" id="2820268"/>
    <lineage>
        <taxon>Bacteria</taxon>
        <taxon>Pseudomonadati</taxon>
        <taxon>Pseudomonadota</taxon>
        <taxon>Alphaproteobacteria</taxon>
        <taxon>Rhodobacterales</taxon>
        <taxon>Roseobacteraceae</taxon>
        <taxon>Sagittula</taxon>
    </lineage>
</organism>
<comment type="caution">
    <text evidence="11">The sequence shown here is derived from an EMBL/GenBank/DDBJ whole genome shotgun (WGS) entry which is preliminary data.</text>
</comment>
<comment type="catalytic activity">
    <reaction evidence="1">
        <text>a 1,2-diacyl-sn-glycero-3-phosphocholine + H2O = a 1,2-diacyl-sn-glycero-3-phosphate + choline + H(+)</text>
        <dbReference type="Rhea" id="RHEA:14445"/>
        <dbReference type="ChEBI" id="CHEBI:15354"/>
        <dbReference type="ChEBI" id="CHEBI:15377"/>
        <dbReference type="ChEBI" id="CHEBI:15378"/>
        <dbReference type="ChEBI" id="CHEBI:57643"/>
        <dbReference type="ChEBI" id="CHEBI:58608"/>
        <dbReference type="EC" id="3.1.4.4"/>
    </reaction>
</comment>
<gene>
    <name evidence="11" type="ORF">J5474_11870</name>
</gene>
<dbReference type="Gene3D" id="3.30.870.10">
    <property type="entry name" value="Endonuclease Chain A"/>
    <property type="match status" value="2"/>
</dbReference>
<dbReference type="EMBL" id="JAGISH010000006">
    <property type="protein sequence ID" value="MBP0483186.1"/>
    <property type="molecule type" value="Genomic_DNA"/>
</dbReference>
<comment type="function">
    <text evidence="2">Could be a virulence factor.</text>
</comment>
<dbReference type="GO" id="GO:0005576">
    <property type="term" value="C:extracellular region"/>
    <property type="evidence" value="ECO:0007669"/>
    <property type="project" value="UniProtKB-SubCell"/>
</dbReference>
<proteinExistence type="predicted"/>
<evidence type="ECO:0000256" key="5">
    <source>
        <dbReference type="ARBA" id="ARBA00022525"/>
    </source>
</evidence>
<dbReference type="PROSITE" id="PS50035">
    <property type="entry name" value="PLD"/>
    <property type="match status" value="2"/>
</dbReference>
<evidence type="ECO:0000256" key="2">
    <source>
        <dbReference type="ARBA" id="ARBA00003145"/>
    </source>
</evidence>
<keyword evidence="7" id="KW-0378">Hydrolase</keyword>
<evidence type="ECO:0000313" key="12">
    <source>
        <dbReference type="Proteomes" id="UP000675940"/>
    </source>
</evidence>
<dbReference type="SMART" id="SM00155">
    <property type="entry name" value="PLDc"/>
    <property type="match status" value="2"/>
</dbReference>
<protein>
    <recommendedName>
        <fullName evidence="4">Phospholipase D</fullName>
    </recommendedName>
    <alternativeName>
        <fullName evidence="9">Choline phosphatase</fullName>
    </alternativeName>
</protein>
<evidence type="ECO:0000256" key="1">
    <source>
        <dbReference type="ARBA" id="ARBA00000798"/>
    </source>
</evidence>
<accession>A0A940S1J5</accession>
<feature type="domain" description="PLD phosphodiesterase" evidence="10">
    <location>
        <begin position="170"/>
        <end position="197"/>
    </location>
</feature>
<dbReference type="Proteomes" id="UP000675940">
    <property type="component" value="Unassembled WGS sequence"/>
</dbReference>
<dbReference type="RefSeq" id="WP_209361135.1">
    <property type="nucleotide sequence ID" value="NZ_JAGISH010000006.1"/>
</dbReference>
<dbReference type="SUPFAM" id="SSF56024">
    <property type="entry name" value="Phospholipase D/nuclease"/>
    <property type="match status" value="2"/>
</dbReference>
<evidence type="ECO:0000256" key="4">
    <source>
        <dbReference type="ARBA" id="ARBA00018392"/>
    </source>
</evidence>
<dbReference type="PANTHER" id="PTHR18896">
    <property type="entry name" value="PHOSPHOLIPASE D"/>
    <property type="match status" value="1"/>
</dbReference>
<dbReference type="Pfam" id="PF00614">
    <property type="entry name" value="PLDc"/>
    <property type="match status" value="1"/>
</dbReference>
<evidence type="ECO:0000259" key="10">
    <source>
        <dbReference type="PROSITE" id="PS50035"/>
    </source>
</evidence>
<keyword evidence="8" id="KW-0443">Lipid metabolism</keyword>
<dbReference type="InterPro" id="IPR025202">
    <property type="entry name" value="PLD-like_dom"/>
</dbReference>
<reference evidence="11" key="1">
    <citation type="submission" date="2021-03" db="EMBL/GenBank/DDBJ databases">
        <title>Sagittula salina sp. nov. strain M10.9X isolated from the marine waste.</title>
        <authorList>
            <person name="Satari L."/>
            <person name="Molina-Menor E."/>
            <person name="Vidal-Verdu A."/>
            <person name="Pascual J."/>
            <person name="Pereto J."/>
            <person name="Porcar M."/>
        </authorList>
    </citation>
    <scope>NUCLEOTIDE SEQUENCE</scope>
    <source>
        <strain evidence="11">M10.9X</strain>
    </source>
</reference>